<keyword evidence="2" id="KW-1185">Reference proteome</keyword>
<reference evidence="1 2" key="1">
    <citation type="submission" date="2021-05" db="EMBL/GenBank/DDBJ databases">
        <title>Genome Assembly of Synthetic Allotetraploid Brassica napus Reveals Homoeologous Exchanges between Subgenomes.</title>
        <authorList>
            <person name="Davis J.T."/>
        </authorList>
    </citation>
    <scope>NUCLEOTIDE SEQUENCE [LARGE SCALE GENOMIC DNA]</scope>
    <source>
        <strain evidence="2">cv. Da-Ae</strain>
        <tissue evidence="1">Seedling</tissue>
    </source>
</reference>
<accession>A0ABQ8EK75</accession>
<evidence type="ECO:0000313" key="1">
    <source>
        <dbReference type="EMBL" id="KAH0942094.1"/>
    </source>
</evidence>
<protein>
    <submittedName>
        <fullName evidence="1">Uncharacterized protein</fullName>
    </submittedName>
</protein>
<gene>
    <name evidence="1" type="ORF">HID58_001731</name>
</gene>
<dbReference type="EMBL" id="JAGKQM010000001">
    <property type="protein sequence ID" value="KAH0942094.1"/>
    <property type="molecule type" value="Genomic_DNA"/>
</dbReference>
<sequence>MLKLGFRLKLGFISYTDQSRLRLEEEVSTTAVKEELSTAVVTEELSTAAVAEVLTTMAVTENLDDGEVEVVVRGRKKS</sequence>
<proteinExistence type="predicted"/>
<evidence type="ECO:0000313" key="2">
    <source>
        <dbReference type="Proteomes" id="UP000824890"/>
    </source>
</evidence>
<comment type="caution">
    <text evidence="1">The sequence shown here is derived from an EMBL/GenBank/DDBJ whole genome shotgun (WGS) entry which is preliminary data.</text>
</comment>
<dbReference type="Proteomes" id="UP000824890">
    <property type="component" value="Unassembled WGS sequence"/>
</dbReference>
<organism evidence="1 2">
    <name type="scientific">Brassica napus</name>
    <name type="common">Rape</name>
    <dbReference type="NCBI Taxonomy" id="3708"/>
    <lineage>
        <taxon>Eukaryota</taxon>
        <taxon>Viridiplantae</taxon>
        <taxon>Streptophyta</taxon>
        <taxon>Embryophyta</taxon>
        <taxon>Tracheophyta</taxon>
        <taxon>Spermatophyta</taxon>
        <taxon>Magnoliopsida</taxon>
        <taxon>eudicotyledons</taxon>
        <taxon>Gunneridae</taxon>
        <taxon>Pentapetalae</taxon>
        <taxon>rosids</taxon>
        <taxon>malvids</taxon>
        <taxon>Brassicales</taxon>
        <taxon>Brassicaceae</taxon>
        <taxon>Brassiceae</taxon>
        <taxon>Brassica</taxon>
    </lineage>
</organism>
<name>A0ABQ8EK75_BRANA</name>